<accession>A0A392UIP5</accession>
<dbReference type="EMBL" id="LXQA010839893">
    <property type="protein sequence ID" value="MCI73503.1"/>
    <property type="molecule type" value="Genomic_DNA"/>
</dbReference>
<dbReference type="AlphaFoldDB" id="A0A392UIP5"/>
<dbReference type="Proteomes" id="UP000265520">
    <property type="component" value="Unassembled WGS sequence"/>
</dbReference>
<reference evidence="1 2" key="1">
    <citation type="journal article" date="2018" name="Front. Plant Sci.">
        <title>Red Clover (Trifolium pratense) and Zigzag Clover (T. medium) - A Picture of Genomic Similarities and Differences.</title>
        <authorList>
            <person name="Dluhosova J."/>
            <person name="Istvanek J."/>
            <person name="Nedelnik J."/>
            <person name="Repkova J."/>
        </authorList>
    </citation>
    <scope>NUCLEOTIDE SEQUENCE [LARGE SCALE GENOMIC DNA]</scope>
    <source>
        <strain evidence="2">cv. 10/8</strain>
        <tissue evidence="1">Leaf</tissue>
    </source>
</reference>
<protein>
    <submittedName>
        <fullName evidence="1">Uncharacterized protein</fullName>
    </submittedName>
</protein>
<proteinExistence type="predicted"/>
<feature type="non-terminal residue" evidence="1">
    <location>
        <position position="38"/>
    </location>
</feature>
<sequence length="38" mass="4463">MRGWTRAAMRVRASGRLMALLTKLRTRVWAFPWTATNE</sequence>
<organism evidence="1 2">
    <name type="scientific">Trifolium medium</name>
    <dbReference type="NCBI Taxonomy" id="97028"/>
    <lineage>
        <taxon>Eukaryota</taxon>
        <taxon>Viridiplantae</taxon>
        <taxon>Streptophyta</taxon>
        <taxon>Embryophyta</taxon>
        <taxon>Tracheophyta</taxon>
        <taxon>Spermatophyta</taxon>
        <taxon>Magnoliopsida</taxon>
        <taxon>eudicotyledons</taxon>
        <taxon>Gunneridae</taxon>
        <taxon>Pentapetalae</taxon>
        <taxon>rosids</taxon>
        <taxon>fabids</taxon>
        <taxon>Fabales</taxon>
        <taxon>Fabaceae</taxon>
        <taxon>Papilionoideae</taxon>
        <taxon>50 kb inversion clade</taxon>
        <taxon>NPAAA clade</taxon>
        <taxon>Hologalegina</taxon>
        <taxon>IRL clade</taxon>
        <taxon>Trifolieae</taxon>
        <taxon>Trifolium</taxon>
    </lineage>
</organism>
<evidence type="ECO:0000313" key="1">
    <source>
        <dbReference type="EMBL" id="MCI73503.1"/>
    </source>
</evidence>
<name>A0A392UIP5_9FABA</name>
<comment type="caution">
    <text evidence="1">The sequence shown here is derived from an EMBL/GenBank/DDBJ whole genome shotgun (WGS) entry which is preliminary data.</text>
</comment>
<keyword evidence="2" id="KW-1185">Reference proteome</keyword>
<evidence type="ECO:0000313" key="2">
    <source>
        <dbReference type="Proteomes" id="UP000265520"/>
    </source>
</evidence>